<proteinExistence type="predicted"/>
<reference evidence="4 5" key="1">
    <citation type="submission" date="2024-03" db="EMBL/GenBank/DDBJ databases">
        <title>Ignisphaera cupida sp. nov., a hyperthermophilic hydrolytic archaeon from a hot spring of Kamchatka, and proposal of Ignisphaeraceae fam. nov.</title>
        <authorList>
            <person name="Podosokorskaya O.A."/>
            <person name="Elcheninov A.G."/>
            <person name="Maltseva A.I."/>
            <person name="Zayulina K.S."/>
            <person name="Novikov A."/>
            <person name="Merkel A.Y."/>
        </authorList>
    </citation>
    <scope>NUCLEOTIDE SEQUENCE [LARGE SCALE GENOMIC DNA]</scope>
    <source>
        <strain evidence="4 5">38H-sp</strain>
    </source>
</reference>
<dbReference type="SUPFAM" id="SSF88713">
    <property type="entry name" value="Glycoside hydrolase/deacetylase"/>
    <property type="match status" value="1"/>
</dbReference>
<keyword evidence="1" id="KW-0479">Metal-binding</keyword>
<dbReference type="PANTHER" id="PTHR10587">
    <property type="entry name" value="GLYCOSYL TRANSFERASE-RELATED"/>
    <property type="match status" value="1"/>
</dbReference>
<accession>A0ABU9UEC8</accession>
<dbReference type="Gene3D" id="3.20.20.370">
    <property type="entry name" value="Glycoside hydrolase/deacetylase"/>
    <property type="match status" value="1"/>
</dbReference>
<dbReference type="InterPro" id="IPR011330">
    <property type="entry name" value="Glyco_hydro/deAcase_b/a-brl"/>
</dbReference>
<protein>
    <submittedName>
        <fullName evidence="4">Polysaccharide deacetylase family protein</fullName>
        <ecNumber evidence="4">3.-.-.-</ecNumber>
    </submittedName>
</protein>
<dbReference type="EMBL" id="JBCHKQ010000003">
    <property type="protein sequence ID" value="MEM5948512.1"/>
    <property type="molecule type" value="Genomic_DNA"/>
</dbReference>
<dbReference type="InterPro" id="IPR050248">
    <property type="entry name" value="Polysacc_deacetylase_ArnD"/>
</dbReference>
<dbReference type="GO" id="GO:0016787">
    <property type="term" value="F:hydrolase activity"/>
    <property type="evidence" value="ECO:0007669"/>
    <property type="project" value="UniProtKB-KW"/>
</dbReference>
<dbReference type="InterPro" id="IPR002509">
    <property type="entry name" value="NODB_dom"/>
</dbReference>
<organism evidence="4 5">
    <name type="scientific">Rarispira pelagica</name>
    <dbReference type="NCBI Taxonomy" id="3141764"/>
    <lineage>
        <taxon>Bacteria</taxon>
        <taxon>Pseudomonadati</taxon>
        <taxon>Spirochaetota</taxon>
        <taxon>Spirochaetia</taxon>
        <taxon>Winmispirales</taxon>
        <taxon>Winmispiraceae</taxon>
        <taxon>Rarispira</taxon>
    </lineage>
</organism>
<comment type="caution">
    <text evidence="4">The sequence shown here is derived from an EMBL/GenBank/DDBJ whole genome shotgun (WGS) entry which is preliminary data.</text>
</comment>
<dbReference type="Proteomes" id="UP001466331">
    <property type="component" value="Unassembled WGS sequence"/>
</dbReference>
<name>A0ABU9UEC8_9SPIR</name>
<evidence type="ECO:0000313" key="4">
    <source>
        <dbReference type="EMBL" id="MEM5948512.1"/>
    </source>
</evidence>
<dbReference type="PROSITE" id="PS51677">
    <property type="entry name" value="NODB"/>
    <property type="match status" value="1"/>
</dbReference>
<evidence type="ECO:0000256" key="1">
    <source>
        <dbReference type="ARBA" id="ARBA00022723"/>
    </source>
</evidence>
<dbReference type="PANTHER" id="PTHR10587:SF133">
    <property type="entry name" value="CHITIN DEACETYLASE 1-RELATED"/>
    <property type="match status" value="1"/>
</dbReference>
<dbReference type="RefSeq" id="WP_420069955.1">
    <property type="nucleotide sequence ID" value="NZ_JBCHKQ010000003.1"/>
</dbReference>
<dbReference type="Pfam" id="PF01522">
    <property type="entry name" value="Polysacc_deac_1"/>
    <property type="match status" value="1"/>
</dbReference>
<evidence type="ECO:0000313" key="5">
    <source>
        <dbReference type="Proteomes" id="UP001466331"/>
    </source>
</evidence>
<dbReference type="CDD" id="cd10917">
    <property type="entry name" value="CE4_NodB_like_6s_7s"/>
    <property type="match status" value="1"/>
</dbReference>
<evidence type="ECO:0000259" key="3">
    <source>
        <dbReference type="PROSITE" id="PS51677"/>
    </source>
</evidence>
<keyword evidence="5" id="KW-1185">Reference proteome</keyword>
<feature type="domain" description="NodB homology" evidence="3">
    <location>
        <begin position="7"/>
        <end position="239"/>
    </location>
</feature>
<sequence length="243" mass="28051">MKNKIEKLAYLTIDDAPVENIESKLDFLKIYNIKAIWFCTGESIKKYPHEAVKILEQGHIIGNHSMSHANFAELSIEKAKEEILSTDKLIESVYKQAGMQRKAKYFRFPYLNNGDNEDFTKTDWNNTHVAAIQKILQEAGYNQKGINAINHFWYKESGLDKAFSVSCTYDTFDWQIGNKSYEHSSLKDVLAAMTDKKSIQSRTLGDMQTREIIMMHAWTKDPDFKKILESLMAMGIKFVFPDL</sequence>
<gene>
    <name evidence="4" type="ORF">WKV44_08130</name>
</gene>
<keyword evidence="2 4" id="KW-0378">Hydrolase</keyword>
<evidence type="ECO:0000256" key="2">
    <source>
        <dbReference type="ARBA" id="ARBA00022801"/>
    </source>
</evidence>
<dbReference type="EC" id="3.-.-.-" evidence="4"/>